<dbReference type="EMBL" id="CP119952">
    <property type="protein sequence ID" value="WFC95649.1"/>
    <property type="molecule type" value="Genomic_DNA"/>
</dbReference>
<evidence type="ECO:0000259" key="2">
    <source>
        <dbReference type="Pfam" id="PF04825"/>
    </source>
</evidence>
<protein>
    <recommendedName>
        <fullName evidence="2">Rad21/Rec8-like protein N-terminal domain-containing protein</fullName>
    </recommendedName>
</protein>
<sequence>MASSADTVWIAATLGTASNHVHLKMRHILSVDVAQVCLAAQLSTTPRMLVQASFVLLGAARILHAQLEAWARDVRRTAREWKRCQRPRAAQDVQTTEAQLRHLLRKAPPVSSYTYALDDIATLLYDPVHRVPARAAPAHATLLAPHRTPPSPTPPRTDHAETSWASTELGAPLDPGEPMDLDLLVEEPRGVPVPVDFIPDRTPQARADLSRLPVPAAAPDADYRAVCVHAAAQRSTAGRHDRRIGYTPEEWARRCIPPHREPAFYTIADAAPHGPIAWLCTCTADPGTLTSPHREPLWQRTVGQRLASLAAHFRHCAQVRKHEWAAQQHATHDAEPMDLAPLEPSELPPPSPEVGRALDTSDGDLMPAVYPWSQLGAAPVPGRSTPSRSDTYGNESFASVLHGAYSLPSPDLSRELFELRRPRESSLSTRLASPVVSARSSLVPSWIGQGPEDARFDVSEEPEAQVEPDTHDFLVYPTLVLWHLLVLATAGALRLHQTHAYGPIGVHLREK</sequence>
<feature type="domain" description="Rad21/Rec8-like protein N-terminal" evidence="2">
    <location>
        <begin position="6"/>
        <end position="97"/>
    </location>
</feature>
<feature type="region of interest" description="Disordered" evidence="1">
    <location>
        <begin position="143"/>
        <end position="164"/>
    </location>
</feature>
<keyword evidence="4" id="KW-1185">Reference proteome</keyword>
<feature type="region of interest" description="Disordered" evidence="1">
    <location>
        <begin position="338"/>
        <end position="363"/>
    </location>
</feature>
<gene>
    <name evidence="3" type="ORF">MBRA1_002302</name>
</gene>
<evidence type="ECO:0000313" key="3">
    <source>
        <dbReference type="EMBL" id="WFC95649.1"/>
    </source>
</evidence>
<dbReference type="Pfam" id="PF04825">
    <property type="entry name" value="Rad21_Rec8_N"/>
    <property type="match status" value="1"/>
</dbReference>
<name>A0AAF0DX41_9BASI</name>
<accession>A0AAF0DX41</accession>
<dbReference type="Proteomes" id="UP001216638">
    <property type="component" value="Chromosome 2"/>
</dbReference>
<evidence type="ECO:0000313" key="4">
    <source>
        <dbReference type="Proteomes" id="UP001216638"/>
    </source>
</evidence>
<dbReference type="AlphaFoldDB" id="A0AAF0DX41"/>
<organism evidence="3 4">
    <name type="scientific">Malassezia brasiliensis</name>
    <dbReference type="NCBI Taxonomy" id="1821822"/>
    <lineage>
        <taxon>Eukaryota</taxon>
        <taxon>Fungi</taxon>
        <taxon>Dikarya</taxon>
        <taxon>Basidiomycota</taxon>
        <taxon>Ustilaginomycotina</taxon>
        <taxon>Malasseziomycetes</taxon>
        <taxon>Malasseziales</taxon>
        <taxon>Malasseziaceae</taxon>
        <taxon>Malassezia</taxon>
    </lineage>
</organism>
<proteinExistence type="predicted"/>
<evidence type="ECO:0000256" key="1">
    <source>
        <dbReference type="SAM" id="MobiDB-lite"/>
    </source>
</evidence>
<dbReference type="InterPro" id="IPR006910">
    <property type="entry name" value="Rad21_Rec8_N"/>
</dbReference>
<reference evidence="3" key="1">
    <citation type="submission" date="2023-03" db="EMBL/GenBank/DDBJ databases">
        <title>Mating type loci evolution in Malassezia.</title>
        <authorList>
            <person name="Coelho M.A."/>
        </authorList>
    </citation>
    <scope>NUCLEOTIDE SEQUENCE</scope>
    <source>
        <strain evidence="3">CBS 14135</strain>
    </source>
</reference>